<gene>
    <name evidence="2" type="ORF">LCGC14_1010350</name>
</gene>
<dbReference type="PANTHER" id="PTHR43415">
    <property type="entry name" value="SPERMIDINE N(1)-ACETYLTRANSFERASE"/>
    <property type="match status" value="1"/>
</dbReference>
<dbReference type="PANTHER" id="PTHR43415:SF3">
    <property type="entry name" value="GNAT-FAMILY ACETYLTRANSFERASE"/>
    <property type="match status" value="1"/>
</dbReference>
<dbReference type="InterPro" id="IPR000182">
    <property type="entry name" value="GNAT_dom"/>
</dbReference>
<dbReference type="AlphaFoldDB" id="A0A0F9R6H7"/>
<dbReference type="Gene3D" id="3.40.630.30">
    <property type="match status" value="1"/>
</dbReference>
<dbReference type="Pfam" id="PF13302">
    <property type="entry name" value="Acetyltransf_3"/>
    <property type="match status" value="1"/>
</dbReference>
<proteinExistence type="predicted"/>
<dbReference type="PROSITE" id="PS51186">
    <property type="entry name" value="GNAT"/>
    <property type="match status" value="1"/>
</dbReference>
<name>A0A0F9R6H7_9ZZZZ</name>
<organism evidence="2">
    <name type="scientific">marine sediment metagenome</name>
    <dbReference type="NCBI Taxonomy" id="412755"/>
    <lineage>
        <taxon>unclassified sequences</taxon>
        <taxon>metagenomes</taxon>
        <taxon>ecological metagenomes</taxon>
    </lineage>
</organism>
<dbReference type="EMBL" id="LAZR01003966">
    <property type="protein sequence ID" value="KKN13038.1"/>
    <property type="molecule type" value="Genomic_DNA"/>
</dbReference>
<dbReference type="SUPFAM" id="SSF55729">
    <property type="entry name" value="Acyl-CoA N-acyltransferases (Nat)"/>
    <property type="match status" value="1"/>
</dbReference>
<sequence length="197" mass="23007">MDKKENEKNSEKDDKVEAIPFIRGKTIDLCPRNTKLAKTYVRWKNNPRVRKYARNVIPRTLDDEKKRREESGGRFGTHISLDIWHKEDNKPIGQIGLGHINWINGWANAYALIGEPEYWNKNIATEATELLVEYAFNELNLNKIHGGVAVKNIGSWSVAEKIGFKLEGIVREEFYIDGEYIDTKRYCLLKEDWLKRK</sequence>
<dbReference type="InterPro" id="IPR016181">
    <property type="entry name" value="Acyl_CoA_acyltransferase"/>
</dbReference>
<accession>A0A0F9R6H7</accession>
<comment type="caution">
    <text evidence="2">The sequence shown here is derived from an EMBL/GenBank/DDBJ whole genome shotgun (WGS) entry which is preliminary data.</text>
</comment>
<dbReference type="GO" id="GO:0016747">
    <property type="term" value="F:acyltransferase activity, transferring groups other than amino-acyl groups"/>
    <property type="evidence" value="ECO:0007669"/>
    <property type="project" value="InterPro"/>
</dbReference>
<evidence type="ECO:0000313" key="2">
    <source>
        <dbReference type="EMBL" id="KKN13038.1"/>
    </source>
</evidence>
<feature type="domain" description="N-acetyltransferase" evidence="1">
    <location>
        <begin position="27"/>
        <end position="187"/>
    </location>
</feature>
<reference evidence="2" key="1">
    <citation type="journal article" date="2015" name="Nature">
        <title>Complex archaea that bridge the gap between prokaryotes and eukaryotes.</title>
        <authorList>
            <person name="Spang A."/>
            <person name="Saw J.H."/>
            <person name="Jorgensen S.L."/>
            <person name="Zaremba-Niedzwiedzka K."/>
            <person name="Martijn J."/>
            <person name="Lind A.E."/>
            <person name="van Eijk R."/>
            <person name="Schleper C."/>
            <person name="Guy L."/>
            <person name="Ettema T.J."/>
        </authorList>
    </citation>
    <scope>NUCLEOTIDE SEQUENCE</scope>
</reference>
<evidence type="ECO:0000259" key="1">
    <source>
        <dbReference type="PROSITE" id="PS51186"/>
    </source>
</evidence>
<protein>
    <recommendedName>
        <fullName evidence="1">N-acetyltransferase domain-containing protein</fullName>
    </recommendedName>
</protein>